<protein>
    <submittedName>
        <fullName evidence="1">Uncharacterized protein</fullName>
    </submittedName>
</protein>
<organism evidence="1 2">
    <name type="scientific">Helicostylum pulchrum</name>
    <dbReference type="NCBI Taxonomy" id="562976"/>
    <lineage>
        <taxon>Eukaryota</taxon>
        <taxon>Fungi</taxon>
        <taxon>Fungi incertae sedis</taxon>
        <taxon>Mucoromycota</taxon>
        <taxon>Mucoromycotina</taxon>
        <taxon>Mucoromycetes</taxon>
        <taxon>Mucorales</taxon>
        <taxon>Mucorineae</taxon>
        <taxon>Mucoraceae</taxon>
        <taxon>Helicostylum</taxon>
    </lineage>
</organism>
<evidence type="ECO:0000313" key="2">
    <source>
        <dbReference type="Proteomes" id="UP001476247"/>
    </source>
</evidence>
<sequence>MKLNEYYGESNVLDLTKRNIIPSRFKKILEKTQLHYGLVLNTKLLSEEYDILTVTSNCKTITELNDASQGTKRSPEFNQEHQA</sequence>
<dbReference type="Proteomes" id="UP001476247">
    <property type="component" value="Unassembled WGS sequence"/>
</dbReference>
<dbReference type="EMBL" id="BAABUJ010000012">
    <property type="protein sequence ID" value="GAA5799158.1"/>
    <property type="molecule type" value="Genomic_DNA"/>
</dbReference>
<gene>
    <name evidence="1" type="ORF">HPULCUR_004568</name>
</gene>
<evidence type="ECO:0000313" key="1">
    <source>
        <dbReference type="EMBL" id="GAA5799158.1"/>
    </source>
</evidence>
<reference evidence="1 2" key="1">
    <citation type="submission" date="2024-04" db="EMBL/GenBank/DDBJ databases">
        <title>genome sequences of Mucor flavus KT1a and Helicostylum pulchrum KT1b strains isolation_sourced from the surface of a dry-aged beef.</title>
        <authorList>
            <person name="Toyotome T."/>
            <person name="Hosono M."/>
            <person name="Torimaru M."/>
            <person name="Fukuda K."/>
            <person name="Mikami N."/>
        </authorList>
    </citation>
    <scope>NUCLEOTIDE SEQUENCE [LARGE SCALE GENOMIC DNA]</scope>
    <source>
        <strain evidence="1 2">KT1b</strain>
    </source>
</reference>
<keyword evidence="2" id="KW-1185">Reference proteome</keyword>
<comment type="caution">
    <text evidence="1">The sequence shown here is derived from an EMBL/GenBank/DDBJ whole genome shotgun (WGS) entry which is preliminary data.</text>
</comment>
<name>A0ABP9XXJ3_9FUNG</name>
<accession>A0ABP9XXJ3</accession>
<proteinExistence type="predicted"/>